<dbReference type="InterPro" id="IPR056693">
    <property type="entry name" value="DUF7791"/>
</dbReference>
<evidence type="ECO:0000313" key="4">
    <source>
        <dbReference type="EMBL" id="CAP62203.1"/>
    </source>
</evidence>
<dbReference type="KEGG" id="pan:PODANSg1443"/>
<name>B2AFI4_PODAN</name>
<dbReference type="EMBL" id="CU633461">
    <property type="protein sequence ID" value="CAP62203.1"/>
    <property type="molecule type" value="Genomic_DNA"/>
</dbReference>
<dbReference type="PANTHER" id="PTHR10039:SF5">
    <property type="entry name" value="NACHT DOMAIN-CONTAINING PROTEIN"/>
    <property type="match status" value="1"/>
</dbReference>
<dbReference type="GeneID" id="6188564"/>
<dbReference type="HOGENOM" id="CLU_892986_0_0_1"/>
<evidence type="ECO:0000256" key="1">
    <source>
        <dbReference type="ARBA" id="ARBA00022737"/>
    </source>
</evidence>
<dbReference type="Pfam" id="PF24883">
    <property type="entry name" value="NPHP3_N"/>
    <property type="match status" value="1"/>
</dbReference>
<dbReference type="InterPro" id="IPR056884">
    <property type="entry name" value="NPHP3-like_N"/>
</dbReference>
<feature type="non-terminal residue" evidence="4">
    <location>
        <position position="1"/>
    </location>
</feature>
<feature type="domain" description="DUF7791" evidence="3">
    <location>
        <begin position="211"/>
        <end position="312"/>
    </location>
</feature>
<dbReference type="PANTHER" id="PTHR10039">
    <property type="entry name" value="AMELOGENIN"/>
    <property type="match status" value="1"/>
</dbReference>
<reference evidence="4" key="2">
    <citation type="submission" date="2008-07" db="EMBL/GenBank/DDBJ databases">
        <authorList>
            <person name="Genoscope - CEA"/>
        </authorList>
    </citation>
    <scope>NUCLEOTIDE SEQUENCE</scope>
    <source>
        <strain evidence="4">S mat+</strain>
    </source>
</reference>
<protein>
    <submittedName>
        <fullName evidence="4">Podospora anserina S mat+ genomic DNA chromosome 5, supercontig 7</fullName>
    </submittedName>
</protein>
<dbReference type="Pfam" id="PF25053">
    <property type="entry name" value="DUF7791"/>
    <property type="match status" value="1"/>
</dbReference>
<accession>B2AFI4</accession>
<gene>
    <name evidence="4" type="ORF">PODANS_5_11690</name>
</gene>
<dbReference type="AlphaFoldDB" id="B2AFI4"/>
<dbReference type="VEuPathDB" id="FungiDB:PODANS_5_11690"/>
<dbReference type="OrthoDB" id="5086500at2759"/>
<dbReference type="RefSeq" id="XP_001904423.1">
    <property type="nucleotide sequence ID" value="XM_001904388.1"/>
</dbReference>
<evidence type="ECO:0000259" key="2">
    <source>
        <dbReference type="Pfam" id="PF24883"/>
    </source>
</evidence>
<evidence type="ECO:0000259" key="3">
    <source>
        <dbReference type="Pfam" id="PF25053"/>
    </source>
</evidence>
<proteinExistence type="predicted"/>
<organism evidence="4">
    <name type="scientific">Podospora anserina (strain S / ATCC MYA-4624 / DSM 980 / FGSC 10383)</name>
    <name type="common">Pleurage anserina</name>
    <dbReference type="NCBI Taxonomy" id="515849"/>
    <lineage>
        <taxon>Eukaryota</taxon>
        <taxon>Fungi</taxon>
        <taxon>Dikarya</taxon>
        <taxon>Ascomycota</taxon>
        <taxon>Pezizomycotina</taxon>
        <taxon>Sordariomycetes</taxon>
        <taxon>Sordariomycetidae</taxon>
        <taxon>Sordariales</taxon>
        <taxon>Podosporaceae</taxon>
        <taxon>Podospora</taxon>
        <taxon>Podospora anserina</taxon>
    </lineage>
</organism>
<feature type="domain" description="Nephrocystin 3-like N-terminal" evidence="2">
    <location>
        <begin position="18"/>
        <end position="131"/>
    </location>
</feature>
<sequence length="312" mass="35366">SQNYTTCQCGGETDCHPEHFIWTAGQPMERRIKGVLCSLLHQLLDSVAEMTTRISTQYPWTVKKGEAPDWNEKELKKVLKFALEHLGTDVCIFLDGLDEIDAGLSEGQRRLLNLVKELQTLNNVKICVASRPEPLLKSGLSHAPMFKIHELTHICEMADGVFLWVALALQSLRNGLAQGDSVWELGKRLRALPRDLKDLYAAMWKRLGDDEPLYRRDAAMYLNTVLACQLIDNRKPLAIGELLLATDLSLMDQFCHGRLETEGLERTLTKTSDQLARRIEVRCVGLLEVTENANTPLFNRVLFIHRSAKEFL</sequence>
<keyword evidence="1" id="KW-0677">Repeat</keyword>
<reference evidence="4" key="1">
    <citation type="journal article" date="2008" name="Genome Biol.">
        <title>The genome sequence of the model ascomycete fungus Podospora anserina.</title>
        <authorList>
            <person name="Espagne E."/>
            <person name="Lespinet O."/>
            <person name="Malagnac F."/>
            <person name="Da Silva C."/>
            <person name="Jaillon O."/>
            <person name="Porcel B.M."/>
            <person name="Couloux A."/>
            <person name="Aury J.-M."/>
            <person name="Segurens B."/>
            <person name="Poulain J."/>
            <person name="Anthouard V."/>
            <person name="Grossetete S."/>
            <person name="Khalili H."/>
            <person name="Coppin E."/>
            <person name="Dequard-Chablat M."/>
            <person name="Picard M."/>
            <person name="Contamine V."/>
            <person name="Arnaise S."/>
            <person name="Bourdais A."/>
            <person name="Berteaux-Lecellier V."/>
            <person name="Gautheret D."/>
            <person name="de Vries R.P."/>
            <person name="Battaglia E."/>
            <person name="Coutinho P.M."/>
            <person name="Danchin E.G.J."/>
            <person name="Henrissat B."/>
            <person name="El Khoury R."/>
            <person name="Sainsard-Chanet A."/>
            <person name="Boivin A."/>
            <person name="Pinan-Lucarre B."/>
            <person name="Sellem C.H."/>
            <person name="Debuchy R."/>
            <person name="Wincker P."/>
            <person name="Weissenbach J."/>
            <person name="Silar P."/>
        </authorList>
    </citation>
    <scope>NUCLEOTIDE SEQUENCE [LARGE SCALE GENOMIC DNA]</scope>
    <source>
        <strain evidence="4">S mat+</strain>
    </source>
</reference>